<accession>A0A932I021</accession>
<evidence type="ECO:0000256" key="6">
    <source>
        <dbReference type="ARBA" id="ARBA00022741"/>
    </source>
</evidence>
<dbReference type="SUPFAM" id="SSF52540">
    <property type="entry name" value="P-loop containing nucleoside triphosphate hydrolases"/>
    <property type="match status" value="2"/>
</dbReference>
<dbReference type="Proteomes" id="UP000782312">
    <property type="component" value="Unassembled WGS sequence"/>
</dbReference>
<dbReference type="CDD" id="cd03215">
    <property type="entry name" value="ABC_Carb_Monos_II"/>
    <property type="match status" value="1"/>
</dbReference>
<feature type="domain" description="ABC transporter" evidence="10">
    <location>
        <begin position="3"/>
        <end position="239"/>
    </location>
</feature>
<evidence type="ECO:0000256" key="4">
    <source>
        <dbReference type="ARBA" id="ARBA00022597"/>
    </source>
</evidence>
<dbReference type="GO" id="GO:0005886">
    <property type="term" value="C:plasma membrane"/>
    <property type="evidence" value="ECO:0007669"/>
    <property type="project" value="UniProtKB-SubCell"/>
</dbReference>
<evidence type="ECO:0000256" key="9">
    <source>
        <dbReference type="ARBA" id="ARBA00023136"/>
    </source>
</evidence>
<keyword evidence="5" id="KW-0677">Repeat</keyword>
<evidence type="ECO:0000256" key="1">
    <source>
        <dbReference type="ARBA" id="ARBA00004202"/>
    </source>
</evidence>
<keyword evidence="8" id="KW-1278">Translocase</keyword>
<keyword evidence="2" id="KW-0813">Transport</keyword>
<protein>
    <submittedName>
        <fullName evidence="11">Sugar ABC transporter ATP-binding protein</fullName>
    </submittedName>
</protein>
<dbReference type="GO" id="GO:0016887">
    <property type="term" value="F:ATP hydrolysis activity"/>
    <property type="evidence" value="ECO:0007669"/>
    <property type="project" value="InterPro"/>
</dbReference>
<dbReference type="InterPro" id="IPR027417">
    <property type="entry name" value="P-loop_NTPase"/>
</dbReference>
<reference evidence="11" key="1">
    <citation type="submission" date="2020-07" db="EMBL/GenBank/DDBJ databases">
        <title>Huge and variable diversity of episymbiotic CPR bacteria and DPANN archaea in groundwater ecosystems.</title>
        <authorList>
            <person name="He C.Y."/>
            <person name="Keren R."/>
            <person name="Whittaker M."/>
            <person name="Farag I.F."/>
            <person name="Doudna J."/>
            <person name="Cate J.H.D."/>
            <person name="Banfield J.F."/>
        </authorList>
    </citation>
    <scope>NUCLEOTIDE SEQUENCE</scope>
    <source>
        <strain evidence="11">NC_groundwater_763_Ag_S-0.2um_68_21</strain>
    </source>
</reference>
<dbReference type="GO" id="GO:0005524">
    <property type="term" value="F:ATP binding"/>
    <property type="evidence" value="ECO:0007669"/>
    <property type="project" value="UniProtKB-KW"/>
</dbReference>
<evidence type="ECO:0000256" key="3">
    <source>
        <dbReference type="ARBA" id="ARBA00022475"/>
    </source>
</evidence>
<comment type="subcellular location">
    <subcellularLocation>
        <location evidence="1">Cell membrane</location>
        <topology evidence="1">Peripheral membrane protein</topology>
    </subcellularLocation>
</comment>
<dbReference type="PANTHER" id="PTHR43790:SF9">
    <property type="entry name" value="GALACTOFURANOSE TRANSPORTER ATP-BINDING PROTEIN YTFR"/>
    <property type="match status" value="1"/>
</dbReference>
<dbReference type="CDD" id="cd03216">
    <property type="entry name" value="ABC_Carb_Monos_I"/>
    <property type="match status" value="1"/>
</dbReference>
<dbReference type="InterPro" id="IPR017871">
    <property type="entry name" value="ABC_transporter-like_CS"/>
</dbReference>
<organism evidence="11 12">
    <name type="scientific">Tectimicrobiota bacterium</name>
    <dbReference type="NCBI Taxonomy" id="2528274"/>
    <lineage>
        <taxon>Bacteria</taxon>
        <taxon>Pseudomonadati</taxon>
        <taxon>Nitrospinota/Tectimicrobiota group</taxon>
        <taxon>Candidatus Tectimicrobiota</taxon>
    </lineage>
</organism>
<keyword evidence="6" id="KW-0547">Nucleotide-binding</keyword>
<dbReference type="PROSITE" id="PS50893">
    <property type="entry name" value="ABC_TRANSPORTER_2"/>
    <property type="match status" value="2"/>
</dbReference>
<feature type="domain" description="ABC transporter" evidence="10">
    <location>
        <begin position="250"/>
        <end position="493"/>
    </location>
</feature>
<comment type="caution">
    <text evidence="11">The sequence shown here is derived from an EMBL/GenBank/DDBJ whole genome shotgun (WGS) entry which is preliminary data.</text>
</comment>
<dbReference type="InterPro" id="IPR003593">
    <property type="entry name" value="AAA+_ATPase"/>
</dbReference>
<sequence>MVLRMEGIAKEFPGVRALDAVNFDLRAGEVHVLLGENGAGKSTLIKILAGLYQKDEGRILLEGKEVEIDSPRRARELGIRTIYQELNLIPQLSVAENIFLGEEPVGPARLIDRATMNSVSADFLRSLGRSLDPRIPVEELSVADRQMVEIAKAIRARCRIMVMDEPTSSLDQEEVKALFAVVRRLREQGVGIIYISHRLEEVAEIGDRVSILRDGRHVHTGPVQELSPEDTIRLMVGRELAEKFPWEPREAGEEVLRVEGLGEGNAFRDISFSLRRGEILGLAGLVGAGRTEMARAILGVDRADQGNIVLRGERLRPRTPRDTIRRGLGLIPEDRKNQGVILLLSVAANITLVALGRLVRWLFLDRKREAVLPREYAGRLNIATPRLDRQVRFLSGGNQQKVVLAKWLCSGADVLIFDEPTRGIDVGAKYEVHRLMVELARGGAGVLMISSEMPEILGMSDRILVMREGRLTGEFSRAEATQEKILRAAMLDEAPPAAPAAV</sequence>
<keyword evidence="3" id="KW-1003">Cell membrane</keyword>
<dbReference type="EMBL" id="JACPUR010000013">
    <property type="protein sequence ID" value="MBI3126936.1"/>
    <property type="molecule type" value="Genomic_DNA"/>
</dbReference>
<dbReference type="AlphaFoldDB" id="A0A932I021"/>
<dbReference type="InterPro" id="IPR003439">
    <property type="entry name" value="ABC_transporter-like_ATP-bd"/>
</dbReference>
<name>A0A932I021_UNCTE</name>
<dbReference type="Pfam" id="PF00005">
    <property type="entry name" value="ABC_tran"/>
    <property type="match status" value="2"/>
</dbReference>
<dbReference type="PANTHER" id="PTHR43790">
    <property type="entry name" value="CARBOHYDRATE TRANSPORT ATP-BINDING PROTEIN MG119-RELATED"/>
    <property type="match status" value="1"/>
</dbReference>
<dbReference type="Gene3D" id="3.40.50.300">
    <property type="entry name" value="P-loop containing nucleotide triphosphate hydrolases"/>
    <property type="match status" value="2"/>
</dbReference>
<dbReference type="FunFam" id="3.40.50.300:FF:000127">
    <property type="entry name" value="Ribose import ATP-binding protein RbsA"/>
    <property type="match status" value="1"/>
</dbReference>
<dbReference type="PROSITE" id="PS00211">
    <property type="entry name" value="ABC_TRANSPORTER_1"/>
    <property type="match status" value="1"/>
</dbReference>
<evidence type="ECO:0000256" key="8">
    <source>
        <dbReference type="ARBA" id="ARBA00022967"/>
    </source>
</evidence>
<evidence type="ECO:0000256" key="5">
    <source>
        <dbReference type="ARBA" id="ARBA00022737"/>
    </source>
</evidence>
<dbReference type="InterPro" id="IPR050107">
    <property type="entry name" value="ABC_carbohydrate_import_ATPase"/>
</dbReference>
<keyword evidence="4" id="KW-0762">Sugar transport</keyword>
<gene>
    <name evidence="11" type="ORF">HYZ11_04960</name>
</gene>
<proteinExistence type="predicted"/>
<keyword evidence="9" id="KW-0472">Membrane</keyword>
<evidence type="ECO:0000259" key="10">
    <source>
        <dbReference type="PROSITE" id="PS50893"/>
    </source>
</evidence>
<evidence type="ECO:0000313" key="11">
    <source>
        <dbReference type="EMBL" id="MBI3126936.1"/>
    </source>
</evidence>
<dbReference type="SMART" id="SM00382">
    <property type="entry name" value="AAA"/>
    <property type="match status" value="2"/>
</dbReference>
<evidence type="ECO:0000256" key="2">
    <source>
        <dbReference type="ARBA" id="ARBA00022448"/>
    </source>
</evidence>
<keyword evidence="7 11" id="KW-0067">ATP-binding</keyword>
<evidence type="ECO:0000256" key="7">
    <source>
        <dbReference type="ARBA" id="ARBA00022840"/>
    </source>
</evidence>
<evidence type="ECO:0000313" key="12">
    <source>
        <dbReference type="Proteomes" id="UP000782312"/>
    </source>
</evidence>